<comment type="caution">
    <text evidence="1">The sequence shown here is derived from an EMBL/GenBank/DDBJ whole genome shotgun (WGS) entry which is preliminary data.</text>
</comment>
<accession>A0A845AQ48</accession>
<dbReference type="GO" id="GO:0005524">
    <property type="term" value="F:ATP binding"/>
    <property type="evidence" value="ECO:0007669"/>
    <property type="project" value="UniProtKB-KW"/>
</dbReference>
<keyword evidence="1" id="KW-0067">ATP-binding</keyword>
<dbReference type="SUPFAM" id="SSF55874">
    <property type="entry name" value="ATPase domain of HSP90 chaperone/DNA topoisomerase II/histidine kinase"/>
    <property type="match status" value="1"/>
</dbReference>
<dbReference type="OrthoDB" id="9816482at2"/>
<name>A0A845AQ48_9SPHN</name>
<reference evidence="1 3" key="1">
    <citation type="submission" date="2019-12" db="EMBL/GenBank/DDBJ databases">
        <title>Genomic-based taxomic classification of the family Erythrobacteraceae.</title>
        <authorList>
            <person name="Xu L."/>
        </authorList>
    </citation>
    <scope>NUCLEOTIDE SEQUENCE [LARGE SCALE GENOMIC DNA]</scope>
    <source>
        <strain evidence="1 3">JCM 16677</strain>
    </source>
</reference>
<dbReference type="AlphaFoldDB" id="A0A845AQ48"/>
<keyword evidence="1" id="KW-0547">Nucleotide-binding</keyword>
<protein>
    <submittedName>
        <fullName evidence="1">ATP-binding protein</fullName>
    </submittedName>
</protein>
<proteinExistence type="predicted"/>
<dbReference type="Gene3D" id="3.30.565.10">
    <property type="entry name" value="Histidine kinase-like ATPase, C-terminal domain"/>
    <property type="match status" value="1"/>
</dbReference>
<evidence type="ECO:0000313" key="2">
    <source>
        <dbReference type="EMBL" id="MXP33785.1"/>
    </source>
</evidence>
<organism evidence="1 3">
    <name type="scientific">Parerythrobacter jejuensis</name>
    <dbReference type="NCBI Taxonomy" id="795812"/>
    <lineage>
        <taxon>Bacteria</taxon>
        <taxon>Pseudomonadati</taxon>
        <taxon>Pseudomonadota</taxon>
        <taxon>Alphaproteobacteria</taxon>
        <taxon>Sphingomonadales</taxon>
        <taxon>Erythrobacteraceae</taxon>
        <taxon>Parerythrobacter</taxon>
    </lineage>
</organism>
<dbReference type="Pfam" id="PF13589">
    <property type="entry name" value="HATPase_c_3"/>
    <property type="match status" value="1"/>
</dbReference>
<sequence>MFVSSQSKSAVRLDQVGKKTDEISVEISTRFLEHFSEQLYSSPQKAFEELISNGWDAGASNVDVRVSSDLYSPAATLSVLDNGVSMNEGGLKALWHIAFSAKETQSVAYGRPVIGKFGIGKLATYVLANKLTYFCKASDGKIRRVTMDYGQVQNEGSEDKLVSQLGLDIFEVTETELRAVVSEISDGEEILKLIEDGIPAPELEEDDDEFGAGETSFDRPPSGTWTLAILSDLKPSGRELKIGILRRMLSTALPFGSEMAISLNGEFLRSSKMDSPVLREWVIGPDLEFSEVRLVKKNAATDDEDENNDSEAHEDATEVIPVTFHSSPEPHAIIDGIGKITGTVRLFEDKISTGKSETRGASNGFHVNVLGRVVNQSDPSFGEENLSHAAWARFRMAVRADGLNTSLITNREQFKETRQIAIFRAFLRRTFNLVRTKYDSDPDAGLSDGGDLLVKALGVISLNPLRSIVSDTLANSAAIPEMFDERDLTDRTAANERWRSQTAEDISNALGEVRYEATGDDEFVKFRISDSAVVVNNKHPFVLEHSKKAEKELIRTFAMVNLLTDVYALEQGVDADVLKGVRDYRDKLLRYRARQTRRSGHHIASLLLATQNDHKNHKRLEAVVTDALSYLGFDVTPLGKPGEPEGYADAFPYPTRVAPTANNPNPPAYRVTYDAKSAKGEASKTGNLSLDGVNEHKERYNAQYALVVAPGFQDGAVITRCGQLQITPIVAKDLGRLLEFTAKYGAIPLTKLEELFKLYDPSMVSDWVDHLEDSLQSDNRLTLDTFLESIQRLRKEVPDALSASLIAHICRRELGAKEVQDRDVVSLAKGLAVIVPDLVGTDEDKVIINASADRVAEAVNVQLESLSKAADAGK</sequence>
<keyword evidence="3" id="KW-1185">Reference proteome</keyword>
<gene>
    <name evidence="1" type="ORF">GRI94_04210</name>
    <name evidence="2" type="ORF">GRI94_18300</name>
</gene>
<dbReference type="EMBL" id="WTYE01000001">
    <property type="protein sequence ID" value="MXP31025.1"/>
    <property type="molecule type" value="Genomic_DNA"/>
</dbReference>
<evidence type="ECO:0000313" key="1">
    <source>
        <dbReference type="EMBL" id="MXP31025.1"/>
    </source>
</evidence>
<dbReference type="InterPro" id="IPR036890">
    <property type="entry name" value="HATPase_C_sf"/>
</dbReference>
<evidence type="ECO:0000313" key="3">
    <source>
        <dbReference type="Proteomes" id="UP000446786"/>
    </source>
</evidence>
<dbReference type="EMBL" id="WTYE01000001">
    <property type="protein sequence ID" value="MXP33785.1"/>
    <property type="molecule type" value="Genomic_DNA"/>
</dbReference>
<dbReference type="Proteomes" id="UP000446786">
    <property type="component" value="Unassembled WGS sequence"/>
</dbReference>